<evidence type="ECO:0000313" key="2">
    <source>
        <dbReference type="EMBL" id="OGN06305.1"/>
    </source>
</evidence>
<keyword evidence="1" id="KW-0472">Membrane</keyword>
<organism evidence="2 3">
    <name type="scientific">Candidatus Yanofskybacteria bacterium RIFCSPHIGHO2_02_FULL_38_22b</name>
    <dbReference type="NCBI Taxonomy" id="1802673"/>
    <lineage>
        <taxon>Bacteria</taxon>
        <taxon>Candidatus Yanofskyibacteriota</taxon>
    </lineage>
</organism>
<feature type="transmembrane region" description="Helical" evidence="1">
    <location>
        <begin position="79"/>
        <end position="99"/>
    </location>
</feature>
<dbReference type="AlphaFoldDB" id="A0A1F8EZL4"/>
<reference evidence="2 3" key="1">
    <citation type="journal article" date="2016" name="Nat. Commun.">
        <title>Thousands of microbial genomes shed light on interconnected biogeochemical processes in an aquifer system.</title>
        <authorList>
            <person name="Anantharaman K."/>
            <person name="Brown C.T."/>
            <person name="Hug L.A."/>
            <person name="Sharon I."/>
            <person name="Castelle C.J."/>
            <person name="Probst A.J."/>
            <person name="Thomas B.C."/>
            <person name="Singh A."/>
            <person name="Wilkins M.J."/>
            <person name="Karaoz U."/>
            <person name="Brodie E.L."/>
            <person name="Williams K.H."/>
            <person name="Hubbard S.S."/>
            <person name="Banfield J.F."/>
        </authorList>
    </citation>
    <scope>NUCLEOTIDE SEQUENCE [LARGE SCALE GENOMIC DNA]</scope>
</reference>
<protein>
    <submittedName>
        <fullName evidence="2">Uncharacterized protein</fullName>
    </submittedName>
</protein>
<dbReference type="Pfam" id="PF18895">
    <property type="entry name" value="T4SS_pilin"/>
    <property type="match status" value="1"/>
</dbReference>
<name>A0A1F8EZL4_9BACT</name>
<keyword evidence="1" id="KW-0812">Transmembrane</keyword>
<keyword evidence="1" id="KW-1133">Transmembrane helix</keyword>
<dbReference type="InterPro" id="IPR043993">
    <property type="entry name" value="T4SS_pilin"/>
</dbReference>
<proteinExistence type="predicted"/>
<dbReference type="EMBL" id="MGJN01000020">
    <property type="protein sequence ID" value="OGN06305.1"/>
    <property type="molecule type" value="Genomic_DNA"/>
</dbReference>
<feature type="transmembrane region" description="Helical" evidence="1">
    <location>
        <begin position="35"/>
        <end position="58"/>
    </location>
</feature>
<comment type="caution">
    <text evidence="2">The sequence shown here is derived from an EMBL/GenBank/DDBJ whole genome shotgun (WGS) entry which is preliminary data.</text>
</comment>
<gene>
    <name evidence="2" type="ORF">A3B86_04275</name>
</gene>
<accession>A0A1F8EZL4</accession>
<evidence type="ECO:0000256" key="1">
    <source>
        <dbReference type="SAM" id="Phobius"/>
    </source>
</evidence>
<dbReference type="Proteomes" id="UP000176834">
    <property type="component" value="Unassembled WGS sequence"/>
</dbReference>
<sequence length="107" mass="11590">MEKINLAQSYQRIYQSTVQGRPLYLSDFETILESVAGFLIIAGGILAGIAIIVSGVLYMMAGSDTAKVTTAKAWFKNGLIGALILFAVGLIIQTLLLIATDPFDFFR</sequence>
<evidence type="ECO:0000313" key="3">
    <source>
        <dbReference type="Proteomes" id="UP000176834"/>
    </source>
</evidence>